<dbReference type="InterPro" id="IPR036097">
    <property type="entry name" value="HisK_dim/P_sf"/>
</dbReference>
<dbReference type="InterPro" id="IPR031623">
    <property type="entry name" value="HisKA_4TM"/>
</dbReference>
<dbReference type="InterPro" id="IPR050736">
    <property type="entry name" value="Sensor_HK_Regulatory"/>
</dbReference>
<sequence>MTRVSADDDWVGTLGEQLPVSPLSVLGLVLAAIIGFRLAVENLSSQALLESMFPLVAATGVVFADRWLVAQDVGIRDRLTVFAYGLGGFLAAALVTALHLHVLRLHGTGVATPLYLTLMSGTVGVAAGTVAGVYDIKQRQAAREARRQSARLEAFASVVSHDLRNPLAVAQGRLRETFRTGDPKHLQAVDDSLERMDELIDDSLSVARSGSHVEDPEPTQLVDLVSGAWSVVETPTASYEVVDNRTLQVDPGRARTLLENLFRNAIEHGGENVHIRIGSFSDGFYVEDDGPGIPPKRREAVLEQGVSFDEDGSGLGLAIVRAVADAHSWDVRVTESESGGARFEFVRAS</sequence>
<dbReference type="Proteomes" id="UP001321047">
    <property type="component" value="Unassembled WGS sequence"/>
</dbReference>
<feature type="transmembrane region" description="Helical" evidence="6">
    <location>
        <begin position="52"/>
        <end position="69"/>
    </location>
</feature>
<dbReference type="Pfam" id="PF02518">
    <property type="entry name" value="HATPase_c"/>
    <property type="match status" value="1"/>
</dbReference>
<keyword evidence="6" id="KW-0472">Membrane</keyword>
<dbReference type="GO" id="GO:0005524">
    <property type="term" value="F:ATP binding"/>
    <property type="evidence" value="ECO:0007669"/>
    <property type="project" value="UniProtKB-KW"/>
</dbReference>
<dbReference type="SUPFAM" id="SSF47384">
    <property type="entry name" value="Homodimeric domain of signal transducing histidine kinase"/>
    <property type="match status" value="1"/>
</dbReference>
<dbReference type="SMART" id="SM00387">
    <property type="entry name" value="HATPase_c"/>
    <property type="match status" value="1"/>
</dbReference>
<keyword evidence="8" id="KW-0547">Nucleotide-binding</keyword>
<organism evidence="8 9">
    <name type="scientific">Natronosalvus hydrolyticus</name>
    <dbReference type="NCBI Taxonomy" id="2979988"/>
    <lineage>
        <taxon>Archaea</taxon>
        <taxon>Methanobacteriati</taxon>
        <taxon>Methanobacteriota</taxon>
        <taxon>Stenosarchaea group</taxon>
        <taxon>Halobacteria</taxon>
        <taxon>Halobacteriales</taxon>
        <taxon>Natrialbaceae</taxon>
        <taxon>Natronosalvus</taxon>
    </lineage>
</organism>
<dbReference type="PROSITE" id="PS50109">
    <property type="entry name" value="HIS_KIN"/>
    <property type="match status" value="1"/>
</dbReference>
<dbReference type="Gene3D" id="1.10.287.130">
    <property type="match status" value="1"/>
</dbReference>
<dbReference type="EMBL" id="JAOPJZ010000004">
    <property type="protein sequence ID" value="MCU4751778.1"/>
    <property type="molecule type" value="Genomic_DNA"/>
</dbReference>
<protein>
    <recommendedName>
        <fullName evidence="2">histidine kinase</fullName>
        <ecNumber evidence="2">2.7.13.3</ecNumber>
    </recommendedName>
</protein>
<comment type="caution">
    <text evidence="8">The sequence shown here is derived from an EMBL/GenBank/DDBJ whole genome shotgun (WGS) entry which is preliminary data.</text>
</comment>
<dbReference type="PANTHER" id="PTHR43711">
    <property type="entry name" value="TWO-COMPONENT HISTIDINE KINASE"/>
    <property type="match status" value="1"/>
</dbReference>
<proteinExistence type="predicted"/>
<name>A0AAP2Z7P5_9EURY</name>
<dbReference type="InterPro" id="IPR036890">
    <property type="entry name" value="HATPase_C_sf"/>
</dbReference>
<keyword evidence="5" id="KW-0902">Two-component regulatory system</keyword>
<keyword evidence="6" id="KW-1133">Transmembrane helix</keyword>
<dbReference type="CDD" id="cd00075">
    <property type="entry name" value="HATPase"/>
    <property type="match status" value="1"/>
</dbReference>
<keyword evidence="9" id="KW-1185">Reference proteome</keyword>
<keyword evidence="3" id="KW-0808">Transferase</keyword>
<evidence type="ECO:0000256" key="4">
    <source>
        <dbReference type="ARBA" id="ARBA00022777"/>
    </source>
</evidence>
<dbReference type="InterPro" id="IPR003594">
    <property type="entry name" value="HATPase_dom"/>
</dbReference>
<feature type="domain" description="Histidine kinase" evidence="7">
    <location>
        <begin position="158"/>
        <end position="349"/>
    </location>
</feature>
<dbReference type="Pfam" id="PF00512">
    <property type="entry name" value="HisKA"/>
    <property type="match status" value="1"/>
</dbReference>
<dbReference type="Gene3D" id="3.30.565.10">
    <property type="entry name" value="Histidine kinase-like ATPase, C-terminal domain"/>
    <property type="match status" value="1"/>
</dbReference>
<dbReference type="InterPro" id="IPR003661">
    <property type="entry name" value="HisK_dim/P_dom"/>
</dbReference>
<keyword evidence="8" id="KW-0067">ATP-binding</keyword>
<dbReference type="SMART" id="SM00388">
    <property type="entry name" value="HisKA"/>
    <property type="match status" value="1"/>
</dbReference>
<keyword evidence="4" id="KW-0418">Kinase</keyword>
<dbReference type="InterPro" id="IPR005467">
    <property type="entry name" value="His_kinase_dom"/>
</dbReference>
<dbReference type="EC" id="2.7.13.3" evidence="2"/>
<accession>A0AAP2Z7P5</accession>
<feature type="transmembrane region" description="Helical" evidence="6">
    <location>
        <begin position="20"/>
        <end position="40"/>
    </location>
</feature>
<gene>
    <name evidence="8" type="ORF">OB919_07250</name>
</gene>
<dbReference type="AlphaFoldDB" id="A0AAP2Z7P5"/>
<dbReference type="GO" id="GO:0000155">
    <property type="term" value="F:phosphorelay sensor kinase activity"/>
    <property type="evidence" value="ECO:0007669"/>
    <property type="project" value="InterPro"/>
</dbReference>
<dbReference type="PANTHER" id="PTHR43711:SF1">
    <property type="entry name" value="HISTIDINE KINASE 1"/>
    <property type="match status" value="1"/>
</dbReference>
<dbReference type="Pfam" id="PF16926">
    <property type="entry name" value="HisKA_4TM"/>
    <property type="match status" value="1"/>
</dbReference>
<feature type="transmembrane region" description="Helical" evidence="6">
    <location>
        <begin position="114"/>
        <end position="134"/>
    </location>
</feature>
<evidence type="ECO:0000256" key="3">
    <source>
        <dbReference type="ARBA" id="ARBA00022679"/>
    </source>
</evidence>
<evidence type="ECO:0000313" key="8">
    <source>
        <dbReference type="EMBL" id="MCU4751778.1"/>
    </source>
</evidence>
<evidence type="ECO:0000256" key="1">
    <source>
        <dbReference type="ARBA" id="ARBA00000085"/>
    </source>
</evidence>
<evidence type="ECO:0000259" key="7">
    <source>
        <dbReference type="PROSITE" id="PS50109"/>
    </source>
</evidence>
<feature type="transmembrane region" description="Helical" evidence="6">
    <location>
        <begin position="81"/>
        <end position="102"/>
    </location>
</feature>
<evidence type="ECO:0000256" key="5">
    <source>
        <dbReference type="ARBA" id="ARBA00023012"/>
    </source>
</evidence>
<reference evidence="8 9" key="1">
    <citation type="submission" date="2022-09" db="EMBL/GenBank/DDBJ databases">
        <title>Enrichment on poylsaccharides allowed isolation of novel metabolic and taxonomic groups of Haloarchaea.</title>
        <authorList>
            <person name="Sorokin D.Y."/>
            <person name="Elcheninov A.G."/>
            <person name="Khizhniak T.V."/>
            <person name="Kolganova T.V."/>
            <person name="Kublanov I.V."/>
        </authorList>
    </citation>
    <scope>NUCLEOTIDE SEQUENCE [LARGE SCALE GENOMIC DNA]</scope>
    <source>
        <strain evidence="8 9">AArc-curdl1</strain>
    </source>
</reference>
<keyword evidence="6" id="KW-0812">Transmembrane</keyword>
<dbReference type="RefSeq" id="WP_342807905.1">
    <property type="nucleotide sequence ID" value="NZ_JAOPJZ010000004.1"/>
</dbReference>
<evidence type="ECO:0000256" key="6">
    <source>
        <dbReference type="SAM" id="Phobius"/>
    </source>
</evidence>
<dbReference type="CDD" id="cd00082">
    <property type="entry name" value="HisKA"/>
    <property type="match status" value="1"/>
</dbReference>
<evidence type="ECO:0000313" key="9">
    <source>
        <dbReference type="Proteomes" id="UP001321047"/>
    </source>
</evidence>
<comment type="catalytic activity">
    <reaction evidence="1">
        <text>ATP + protein L-histidine = ADP + protein N-phospho-L-histidine.</text>
        <dbReference type="EC" id="2.7.13.3"/>
    </reaction>
</comment>
<dbReference type="SUPFAM" id="SSF55874">
    <property type="entry name" value="ATPase domain of HSP90 chaperone/DNA topoisomerase II/histidine kinase"/>
    <property type="match status" value="1"/>
</dbReference>
<evidence type="ECO:0000256" key="2">
    <source>
        <dbReference type="ARBA" id="ARBA00012438"/>
    </source>
</evidence>